<dbReference type="AlphaFoldDB" id="A0A7W6HIA2"/>
<dbReference type="Gene3D" id="3.30.565.10">
    <property type="entry name" value="Histidine kinase-like ATPase, C-terminal domain"/>
    <property type="match status" value="1"/>
</dbReference>
<dbReference type="InterPro" id="IPR011856">
    <property type="entry name" value="tRNA_endonuc-like_dom_sf"/>
</dbReference>
<dbReference type="RefSeq" id="WP_246368455.1">
    <property type="nucleotide sequence ID" value="NZ_JACIEM010000007.1"/>
</dbReference>
<evidence type="ECO:0008006" key="3">
    <source>
        <dbReference type="Google" id="ProtNLM"/>
    </source>
</evidence>
<gene>
    <name evidence="1" type="ORF">GGR03_004780</name>
</gene>
<dbReference type="InterPro" id="IPR036890">
    <property type="entry name" value="HATPase_C_sf"/>
</dbReference>
<organism evidence="1 2">
    <name type="scientific">Aurantimonas endophytica</name>
    <dbReference type="NCBI Taxonomy" id="1522175"/>
    <lineage>
        <taxon>Bacteria</taxon>
        <taxon>Pseudomonadati</taxon>
        <taxon>Pseudomonadota</taxon>
        <taxon>Alphaproteobacteria</taxon>
        <taxon>Hyphomicrobiales</taxon>
        <taxon>Aurantimonadaceae</taxon>
        <taxon>Aurantimonas</taxon>
    </lineage>
</organism>
<evidence type="ECO:0000313" key="1">
    <source>
        <dbReference type="EMBL" id="MBB4005678.1"/>
    </source>
</evidence>
<dbReference type="Gene3D" id="3.40.1350.10">
    <property type="match status" value="1"/>
</dbReference>
<dbReference type="GO" id="GO:0003676">
    <property type="term" value="F:nucleic acid binding"/>
    <property type="evidence" value="ECO:0007669"/>
    <property type="project" value="InterPro"/>
</dbReference>
<proteinExistence type="predicted"/>
<reference evidence="1 2" key="1">
    <citation type="submission" date="2020-08" db="EMBL/GenBank/DDBJ databases">
        <title>Genomic Encyclopedia of Type Strains, Phase IV (KMG-IV): sequencing the most valuable type-strain genomes for metagenomic binning, comparative biology and taxonomic classification.</title>
        <authorList>
            <person name="Goeker M."/>
        </authorList>
    </citation>
    <scope>NUCLEOTIDE SEQUENCE [LARGE SCALE GENOMIC DNA]</scope>
    <source>
        <strain evidence="1 2">DSM 103570</strain>
    </source>
</reference>
<comment type="caution">
    <text evidence="1">The sequence shown here is derived from an EMBL/GenBank/DDBJ whole genome shotgun (WGS) entry which is preliminary data.</text>
</comment>
<dbReference type="Pfam" id="PF13589">
    <property type="entry name" value="HATPase_c_3"/>
    <property type="match status" value="1"/>
</dbReference>
<accession>A0A7W6HIA2</accession>
<keyword evidence="2" id="KW-1185">Reference proteome</keyword>
<dbReference type="Proteomes" id="UP000588647">
    <property type="component" value="Unassembled WGS sequence"/>
</dbReference>
<dbReference type="SUPFAM" id="SSF55874">
    <property type="entry name" value="ATPase domain of HSP90 chaperone/DNA topoisomerase II/histidine kinase"/>
    <property type="match status" value="1"/>
</dbReference>
<evidence type="ECO:0000313" key="2">
    <source>
        <dbReference type="Proteomes" id="UP000588647"/>
    </source>
</evidence>
<protein>
    <recommendedName>
        <fullName evidence="3">Histidine kinase/DNA gyrase B/HSP90-like ATPase</fullName>
    </recommendedName>
</protein>
<sequence length="656" mass="74448">MKISLNALEHLGMNLYSNVPAVLSEVVANAWDADAAKVKIQLDKSAERIVIDDDGTGMTRDEVIERFLTVGFRRRTTLGDQTEKGRRPMGRKGIGKLSTFSIARVVEVYTERGGERTSFQMDREAIREKIENADNELYEPVELQDWPADHPGGTRIVLSDLAKSLTKLTDAGLRRRVARRFSIIGPRHGFVVSVNGKDITAADRGYHGALEYLWIYGKQNEVVTLANNLKRTADDRTANVAERLKSSSLSLKGWIGTVESPGQLKDEEGDNLNRIAIFMRGKLAQEDMLDDFGQKEIYADYLIGELHCDELDLAAEADIATSSRQSLKQDDPRYETLRSTVLSELRYIASQWSERRREDGTKFARTVPAVAEWLDSLEGDTKKQAQKWVGRLNEIRSDKDNDRKELLKASILAFESYRQRQQLSMLDKMSVDSVAAVLPIFKDIDSLELSYYGQIVNLRLGVVRKLQEMMRTDVKEKIIQQHVFDHLWLIDPSWERAKGTENLETKIGEFLKGDTAKLNSAEKKGRIDIAYRTASGSHVIIELKRASVATSVDKLAAQVRKYRNGVRKIIEESDYAGWPIQIVCLVGNPPPEWNERNGQQEVKETLATVDARLVFYDQLVDNAQRSYADYLEAHKKTDRLWDVFKSIDDFVPTQQS</sequence>
<name>A0A7W6HIA2_9HYPH</name>
<dbReference type="EMBL" id="JACIEM010000007">
    <property type="protein sequence ID" value="MBB4005678.1"/>
    <property type="molecule type" value="Genomic_DNA"/>
</dbReference>